<comment type="similarity">
    <text evidence="7">Belongs to the glycosyltransferase 87 family.</text>
</comment>
<accession>A0A1F7YHU9</accession>
<feature type="transmembrane region" description="Helical" evidence="8">
    <location>
        <begin position="12"/>
        <end position="32"/>
    </location>
</feature>
<dbReference type="Pfam" id="PF09594">
    <property type="entry name" value="GT87"/>
    <property type="match status" value="1"/>
</dbReference>
<keyword evidence="5 8" id="KW-1133">Transmembrane helix</keyword>
<evidence type="ECO:0000313" key="9">
    <source>
        <dbReference type="EMBL" id="OGM26873.1"/>
    </source>
</evidence>
<feature type="transmembrane region" description="Helical" evidence="8">
    <location>
        <begin position="215"/>
        <end position="238"/>
    </location>
</feature>
<evidence type="ECO:0008006" key="11">
    <source>
        <dbReference type="Google" id="ProtNLM"/>
    </source>
</evidence>
<keyword evidence="4 8" id="KW-0812">Transmembrane</keyword>
<evidence type="ECO:0000256" key="5">
    <source>
        <dbReference type="ARBA" id="ARBA00022989"/>
    </source>
</evidence>
<name>A0A1F7YHU9_9BACT</name>
<dbReference type="GO" id="GO:0005886">
    <property type="term" value="C:plasma membrane"/>
    <property type="evidence" value="ECO:0007669"/>
    <property type="project" value="UniProtKB-SubCell"/>
</dbReference>
<feature type="transmembrane region" description="Helical" evidence="8">
    <location>
        <begin position="279"/>
        <end position="296"/>
    </location>
</feature>
<feature type="transmembrane region" description="Helical" evidence="8">
    <location>
        <begin position="349"/>
        <end position="379"/>
    </location>
</feature>
<comment type="subcellular location">
    <subcellularLocation>
        <location evidence="1">Cell membrane</location>
        <topology evidence="1">Multi-pass membrane protein</topology>
    </subcellularLocation>
</comment>
<evidence type="ECO:0000256" key="7">
    <source>
        <dbReference type="ARBA" id="ARBA00024033"/>
    </source>
</evidence>
<feature type="transmembrane region" description="Helical" evidence="8">
    <location>
        <begin position="138"/>
        <end position="170"/>
    </location>
</feature>
<evidence type="ECO:0000256" key="4">
    <source>
        <dbReference type="ARBA" id="ARBA00022692"/>
    </source>
</evidence>
<proteinExistence type="inferred from homology"/>
<comment type="caution">
    <text evidence="9">The sequence shown here is derived from an EMBL/GenBank/DDBJ whole genome shotgun (WGS) entry which is preliminary data.</text>
</comment>
<organism evidence="9 10">
    <name type="scientific">Candidatus Woesebacteria bacterium RIFCSPHIGHO2_01_FULL_39_28</name>
    <dbReference type="NCBI Taxonomy" id="1802496"/>
    <lineage>
        <taxon>Bacteria</taxon>
        <taxon>Candidatus Woeseibacteriota</taxon>
    </lineage>
</organism>
<gene>
    <name evidence="9" type="ORF">A2627_05670</name>
</gene>
<protein>
    <recommendedName>
        <fullName evidence="11">DUF2029 domain-containing protein</fullName>
    </recommendedName>
</protein>
<keyword evidence="6 8" id="KW-0472">Membrane</keyword>
<evidence type="ECO:0000313" key="10">
    <source>
        <dbReference type="Proteomes" id="UP000178851"/>
    </source>
</evidence>
<feature type="transmembrane region" description="Helical" evidence="8">
    <location>
        <begin position="182"/>
        <end position="203"/>
    </location>
</feature>
<feature type="transmembrane region" description="Helical" evidence="8">
    <location>
        <begin position="308"/>
        <end position="337"/>
    </location>
</feature>
<dbReference type="GO" id="GO:0016758">
    <property type="term" value="F:hexosyltransferase activity"/>
    <property type="evidence" value="ECO:0007669"/>
    <property type="project" value="InterPro"/>
</dbReference>
<evidence type="ECO:0000256" key="2">
    <source>
        <dbReference type="ARBA" id="ARBA00022475"/>
    </source>
</evidence>
<sequence>MNSHILRAFWLLFKVNVLCFLVVSNLLLYYMARNTKTVYNSDFVSYLTAGLLVREGRGERIYDLNTQSFYQKRVFWPMDRGDILPFRNPPFVALFFTPFAKMSFLEAYFIYLAFNIGILLVITVLISKTFKKLFNNKFWFILPFAFYPITLSLAKGQIAILLVLVTLLLYCFSRTRPFLAGSVYSLFLIKPHYFLFGFPFILLLIPDKKRFLKGVFISVLILLLVSLYVAGLSSIISYPNFLLRTESETFGSPMGIPGKGMVSLYSSLITFLPGSMGKTLSFLVFSFLYSLSLLFFTKRKGRLSFDRLFLIAIIFMSIFSTHTLPYDLSFLLIPIFILINSQKTSFLPWLLFVIPNLLVGGSQGLNPFILLIVSFYLLFNKKRKLLA</sequence>
<evidence type="ECO:0000256" key="8">
    <source>
        <dbReference type="SAM" id="Phobius"/>
    </source>
</evidence>
<feature type="transmembrane region" description="Helical" evidence="8">
    <location>
        <begin position="108"/>
        <end position="126"/>
    </location>
</feature>
<dbReference type="AlphaFoldDB" id="A0A1F7YHU9"/>
<dbReference type="InterPro" id="IPR018584">
    <property type="entry name" value="GT87"/>
</dbReference>
<evidence type="ECO:0000256" key="6">
    <source>
        <dbReference type="ARBA" id="ARBA00023136"/>
    </source>
</evidence>
<keyword evidence="3" id="KW-0808">Transferase</keyword>
<reference evidence="9 10" key="1">
    <citation type="journal article" date="2016" name="Nat. Commun.">
        <title>Thousands of microbial genomes shed light on interconnected biogeochemical processes in an aquifer system.</title>
        <authorList>
            <person name="Anantharaman K."/>
            <person name="Brown C.T."/>
            <person name="Hug L.A."/>
            <person name="Sharon I."/>
            <person name="Castelle C.J."/>
            <person name="Probst A.J."/>
            <person name="Thomas B.C."/>
            <person name="Singh A."/>
            <person name="Wilkins M.J."/>
            <person name="Karaoz U."/>
            <person name="Brodie E.L."/>
            <person name="Williams K.H."/>
            <person name="Hubbard S.S."/>
            <person name="Banfield J.F."/>
        </authorList>
    </citation>
    <scope>NUCLEOTIDE SEQUENCE [LARGE SCALE GENOMIC DNA]</scope>
</reference>
<evidence type="ECO:0000256" key="1">
    <source>
        <dbReference type="ARBA" id="ARBA00004651"/>
    </source>
</evidence>
<keyword evidence="2" id="KW-1003">Cell membrane</keyword>
<dbReference type="Proteomes" id="UP000178851">
    <property type="component" value="Unassembled WGS sequence"/>
</dbReference>
<dbReference type="EMBL" id="MGGI01000010">
    <property type="protein sequence ID" value="OGM26873.1"/>
    <property type="molecule type" value="Genomic_DNA"/>
</dbReference>
<evidence type="ECO:0000256" key="3">
    <source>
        <dbReference type="ARBA" id="ARBA00022679"/>
    </source>
</evidence>